<name>A0A1I7SYC2_9PELO</name>
<feature type="transmembrane region" description="Helical" evidence="1">
    <location>
        <begin position="135"/>
        <end position="161"/>
    </location>
</feature>
<dbReference type="PANTHER" id="PTHR22941:SF131">
    <property type="entry name" value="SERPENTINE RECEPTOR, CLASS H"/>
    <property type="match status" value="1"/>
</dbReference>
<dbReference type="Pfam" id="PF10318">
    <property type="entry name" value="7TM_GPCR_Srh"/>
    <property type="match status" value="2"/>
</dbReference>
<sequence length="403" mass="46461">MIDCTSTTFLNTAEFQSYFLHFFGCLTIPVHVLGAYCILFKTPPTMNSVKNGLLNFHFWSCFLDIGLSLLSTPYLVLPSLAGYTTGILNLTGLQVGEQAYLMMTTVGSAYCILFKTPPTMSSVKKELLNFHFWSCFLDIGLSLLSTPYLVLPSLAGYTIGILNLTGLRVEEQAYIMMTTVGLVIWAVIVIFEKRFTILLPRNRYWRLIRIPWLVIDFFFALTFFIPTYINYPNQEIARTAFIKFFGCMPPYIKLESVFFLEYDTFYQLVIYCVVFQSFFFQIFAFAVLTDRILNKQINMNASKHTISLQRTFQKALILQVVIPVLIIFIPSVYVGLSAIAVFHYQYLNNFSVIILSSHGFFSTIAMLTIHRPYREYIKHLVKYQVFVWDRENLSTDINLNSIT</sequence>
<dbReference type="Proteomes" id="UP000095282">
    <property type="component" value="Unplaced"/>
</dbReference>
<reference evidence="3" key="1">
    <citation type="submission" date="2016-11" db="UniProtKB">
        <authorList>
            <consortium name="WormBaseParasite"/>
        </authorList>
    </citation>
    <scope>IDENTIFICATION</scope>
</reference>
<keyword evidence="2" id="KW-1185">Reference proteome</keyword>
<keyword evidence="1" id="KW-0812">Transmembrane</keyword>
<dbReference type="AlphaFoldDB" id="A0A1I7SYC2"/>
<feature type="transmembrane region" description="Helical" evidence="1">
    <location>
        <begin position="173"/>
        <end position="191"/>
    </location>
</feature>
<dbReference type="eggNOG" id="ENOG502TFFW">
    <property type="taxonomic scope" value="Eukaryota"/>
</dbReference>
<keyword evidence="1" id="KW-1133">Transmembrane helix</keyword>
<feature type="transmembrane region" description="Helical" evidence="1">
    <location>
        <begin position="212"/>
        <end position="231"/>
    </location>
</feature>
<feature type="transmembrane region" description="Helical" evidence="1">
    <location>
        <begin position="268"/>
        <end position="289"/>
    </location>
</feature>
<dbReference type="InterPro" id="IPR019422">
    <property type="entry name" value="7TM_GPCR_serpentine_rcpt_Srh"/>
</dbReference>
<dbReference type="InterPro" id="IPR053220">
    <property type="entry name" value="Nematode_rcpt-like_serp_H"/>
</dbReference>
<evidence type="ECO:0000313" key="2">
    <source>
        <dbReference type="Proteomes" id="UP000095282"/>
    </source>
</evidence>
<feature type="transmembrane region" description="Helical" evidence="1">
    <location>
        <begin position="18"/>
        <end position="40"/>
    </location>
</feature>
<accession>A0A1I7SYC2</accession>
<dbReference type="WBParaSite" id="Csp11.Scaffold290.g761.t3">
    <property type="protein sequence ID" value="Csp11.Scaffold290.g761.t3"/>
    <property type="gene ID" value="Csp11.Scaffold290.g761"/>
</dbReference>
<feature type="transmembrane region" description="Helical" evidence="1">
    <location>
        <begin position="350"/>
        <end position="369"/>
    </location>
</feature>
<organism evidence="2 3">
    <name type="scientific">Caenorhabditis tropicalis</name>
    <dbReference type="NCBI Taxonomy" id="1561998"/>
    <lineage>
        <taxon>Eukaryota</taxon>
        <taxon>Metazoa</taxon>
        <taxon>Ecdysozoa</taxon>
        <taxon>Nematoda</taxon>
        <taxon>Chromadorea</taxon>
        <taxon>Rhabditida</taxon>
        <taxon>Rhabditina</taxon>
        <taxon>Rhabditomorpha</taxon>
        <taxon>Rhabditoidea</taxon>
        <taxon>Rhabditidae</taxon>
        <taxon>Peloderinae</taxon>
        <taxon>Caenorhabditis</taxon>
    </lineage>
</organism>
<evidence type="ECO:0000256" key="1">
    <source>
        <dbReference type="SAM" id="Phobius"/>
    </source>
</evidence>
<keyword evidence="1" id="KW-0472">Membrane</keyword>
<feature type="transmembrane region" description="Helical" evidence="1">
    <location>
        <begin position="316"/>
        <end position="344"/>
    </location>
</feature>
<feature type="transmembrane region" description="Helical" evidence="1">
    <location>
        <begin position="97"/>
        <end position="114"/>
    </location>
</feature>
<proteinExistence type="predicted"/>
<protein>
    <submittedName>
        <fullName evidence="3">Serpentine Receptor, class H</fullName>
    </submittedName>
</protein>
<evidence type="ECO:0000313" key="3">
    <source>
        <dbReference type="WBParaSite" id="Csp11.Scaffold290.g761.t3"/>
    </source>
</evidence>
<feature type="transmembrane region" description="Helical" evidence="1">
    <location>
        <begin position="52"/>
        <end position="77"/>
    </location>
</feature>
<dbReference type="PANTHER" id="PTHR22941">
    <property type="entry name" value="SERPENTINE RECEPTOR"/>
    <property type="match status" value="1"/>
</dbReference>